<reference evidence="2" key="1">
    <citation type="journal article" date="2019" name="Int. J. Syst. Evol. Microbiol.">
        <title>The Global Catalogue of Microorganisms (GCM) 10K type strain sequencing project: providing services to taxonomists for standard genome sequencing and annotation.</title>
        <authorList>
            <consortium name="The Broad Institute Genomics Platform"/>
            <consortium name="The Broad Institute Genome Sequencing Center for Infectious Disease"/>
            <person name="Wu L."/>
            <person name="Ma J."/>
        </authorList>
    </citation>
    <scope>NUCLEOTIDE SEQUENCE [LARGE SCALE GENOMIC DNA]</scope>
    <source>
        <strain evidence="2">KCTC 42964</strain>
    </source>
</reference>
<sequence length="203" mass="21512">MWTTCAAPNLTVLRRWLAAAGAALLLAGCAGGDLDDGLWITYNSQTSPYDPSFVQTAAESGAFYVEIYGQPFAARMDDQAIAQRISLPQWIGPTDATTMPGPDVNTNFRAILVFSPGFDGPLTDRACTAPGRIGTGTPRAGRVKLAAGFCIGERMGSILVAEQGGITGPQDPAFRSMLAQVMLALLPNANPNRPRGVPPFDRR</sequence>
<accession>A0ABV7KXB0</accession>
<keyword evidence="2" id="KW-1185">Reference proteome</keyword>
<gene>
    <name evidence="1" type="ORF">ACFOGJ_05935</name>
</gene>
<organism evidence="1 2">
    <name type="scientific">Marinibaculum pumilum</name>
    <dbReference type="NCBI Taxonomy" id="1766165"/>
    <lineage>
        <taxon>Bacteria</taxon>
        <taxon>Pseudomonadati</taxon>
        <taxon>Pseudomonadota</taxon>
        <taxon>Alphaproteobacteria</taxon>
        <taxon>Rhodospirillales</taxon>
        <taxon>Rhodospirillaceae</taxon>
        <taxon>Marinibaculum</taxon>
    </lineage>
</organism>
<dbReference type="Proteomes" id="UP001595528">
    <property type="component" value="Unassembled WGS sequence"/>
</dbReference>
<evidence type="ECO:0000313" key="2">
    <source>
        <dbReference type="Proteomes" id="UP001595528"/>
    </source>
</evidence>
<dbReference type="EMBL" id="JBHRTR010000015">
    <property type="protein sequence ID" value="MFC3226761.1"/>
    <property type="molecule type" value="Genomic_DNA"/>
</dbReference>
<evidence type="ECO:0000313" key="1">
    <source>
        <dbReference type="EMBL" id="MFC3226761.1"/>
    </source>
</evidence>
<name>A0ABV7KXB0_9PROT</name>
<comment type="caution">
    <text evidence="1">The sequence shown here is derived from an EMBL/GenBank/DDBJ whole genome shotgun (WGS) entry which is preliminary data.</text>
</comment>
<protein>
    <recommendedName>
        <fullName evidence="3">DUF4136 domain-containing protein</fullName>
    </recommendedName>
</protein>
<dbReference type="RefSeq" id="WP_379898883.1">
    <property type="nucleotide sequence ID" value="NZ_JBHRTR010000015.1"/>
</dbReference>
<proteinExistence type="predicted"/>
<evidence type="ECO:0008006" key="3">
    <source>
        <dbReference type="Google" id="ProtNLM"/>
    </source>
</evidence>